<evidence type="ECO:0000313" key="3">
    <source>
        <dbReference type="EMBL" id="MFC3528097.1"/>
    </source>
</evidence>
<feature type="compositionally biased region" description="Low complexity" evidence="1">
    <location>
        <begin position="123"/>
        <end position="135"/>
    </location>
</feature>
<sequence>MTDQINPLATHHLPPFITAPGQTDGLLVGIGIFLLFVVFLLGVTFLWLHSLPERVAHKGQKLQFEVVAILCLLALFTHNNLLWGIALILAFIDLPDLVTPLTRISDTLERVLSRGDRTPGNRPATAPEAPAPAAADMTTGTEH</sequence>
<dbReference type="Proteomes" id="UP001595721">
    <property type="component" value="Unassembled WGS sequence"/>
</dbReference>
<comment type="caution">
    <text evidence="3">The sequence shown here is derived from an EMBL/GenBank/DDBJ whole genome shotgun (WGS) entry which is preliminary data.</text>
</comment>
<dbReference type="RefSeq" id="WP_374424875.1">
    <property type="nucleotide sequence ID" value="NZ_JBHRXJ010000004.1"/>
</dbReference>
<evidence type="ECO:0000256" key="1">
    <source>
        <dbReference type="SAM" id="MobiDB-lite"/>
    </source>
</evidence>
<keyword evidence="2" id="KW-0472">Membrane</keyword>
<name>A0ABV7R3Y3_9RHOB</name>
<protein>
    <submittedName>
        <fullName evidence="3">Uncharacterized protein</fullName>
    </submittedName>
</protein>
<dbReference type="EMBL" id="JBHRXJ010000004">
    <property type="protein sequence ID" value="MFC3528097.1"/>
    <property type="molecule type" value="Genomic_DNA"/>
</dbReference>
<accession>A0ABV7R3Y3</accession>
<evidence type="ECO:0000313" key="4">
    <source>
        <dbReference type="Proteomes" id="UP001595721"/>
    </source>
</evidence>
<gene>
    <name evidence="3" type="ORF">ACFOMH_07890</name>
</gene>
<keyword evidence="2" id="KW-1133">Transmembrane helix</keyword>
<feature type="transmembrane region" description="Helical" evidence="2">
    <location>
        <begin position="26"/>
        <end position="48"/>
    </location>
</feature>
<feature type="region of interest" description="Disordered" evidence="1">
    <location>
        <begin position="112"/>
        <end position="143"/>
    </location>
</feature>
<proteinExistence type="predicted"/>
<keyword evidence="4" id="KW-1185">Reference proteome</keyword>
<feature type="transmembrane region" description="Helical" evidence="2">
    <location>
        <begin position="69"/>
        <end position="92"/>
    </location>
</feature>
<reference evidence="4" key="1">
    <citation type="journal article" date="2019" name="Int. J. Syst. Evol. Microbiol.">
        <title>The Global Catalogue of Microorganisms (GCM) 10K type strain sequencing project: providing services to taxonomists for standard genome sequencing and annotation.</title>
        <authorList>
            <consortium name="The Broad Institute Genomics Platform"/>
            <consortium name="The Broad Institute Genome Sequencing Center for Infectious Disease"/>
            <person name="Wu L."/>
            <person name="Ma J."/>
        </authorList>
    </citation>
    <scope>NUCLEOTIDE SEQUENCE [LARGE SCALE GENOMIC DNA]</scope>
    <source>
        <strain evidence="4">KCTC 42899</strain>
    </source>
</reference>
<organism evidence="3 4">
    <name type="scientific">Paracoccus mangrovi</name>
    <dbReference type="NCBI Taxonomy" id="1715645"/>
    <lineage>
        <taxon>Bacteria</taxon>
        <taxon>Pseudomonadati</taxon>
        <taxon>Pseudomonadota</taxon>
        <taxon>Alphaproteobacteria</taxon>
        <taxon>Rhodobacterales</taxon>
        <taxon>Paracoccaceae</taxon>
        <taxon>Paracoccus</taxon>
    </lineage>
</organism>
<keyword evidence="2" id="KW-0812">Transmembrane</keyword>
<evidence type="ECO:0000256" key="2">
    <source>
        <dbReference type="SAM" id="Phobius"/>
    </source>
</evidence>